<evidence type="ECO:0000256" key="1">
    <source>
        <dbReference type="SAM" id="MobiDB-lite"/>
    </source>
</evidence>
<name>A0A154PK52_DUFNO</name>
<protein>
    <submittedName>
        <fullName evidence="2">Uncharacterized protein</fullName>
    </submittedName>
</protein>
<evidence type="ECO:0000313" key="3">
    <source>
        <dbReference type="Proteomes" id="UP000076502"/>
    </source>
</evidence>
<accession>A0A154PK52</accession>
<keyword evidence="3" id="KW-1185">Reference proteome</keyword>
<dbReference type="EMBL" id="KQ434924">
    <property type="protein sequence ID" value="KZC11600.1"/>
    <property type="molecule type" value="Genomic_DNA"/>
</dbReference>
<evidence type="ECO:0000313" key="2">
    <source>
        <dbReference type="EMBL" id="KZC11600.1"/>
    </source>
</evidence>
<reference evidence="2 3" key="1">
    <citation type="submission" date="2015-07" db="EMBL/GenBank/DDBJ databases">
        <title>The genome of Dufourea novaeangliae.</title>
        <authorList>
            <person name="Pan H."/>
            <person name="Kapheim K."/>
        </authorList>
    </citation>
    <scope>NUCLEOTIDE SEQUENCE [LARGE SCALE GENOMIC DNA]</scope>
    <source>
        <strain evidence="2">0120121106</strain>
        <tissue evidence="2">Whole body</tissue>
    </source>
</reference>
<gene>
    <name evidence="2" type="ORF">WN55_02882</name>
</gene>
<dbReference type="AlphaFoldDB" id="A0A154PK52"/>
<dbReference type="Proteomes" id="UP000076502">
    <property type="component" value="Unassembled WGS sequence"/>
</dbReference>
<feature type="region of interest" description="Disordered" evidence="1">
    <location>
        <begin position="1"/>
        <end position="23"/>
    </location>
</feature>
<proteinExistence type="predicted"/>
<organism evidence="2 3">
    <name type="scientific">Dufourea novaeangliae</name>
    <name type="common">Sweat bee</name>
    <dbReference type="NCBI Taxonomy" id="178035"/>
    <lineage>
        <taxon>Eukaryota</taxon>
        <taxon>Metazoa</taxon>
        <taxon>Ecdysozoa</taxon>
        <taxon>Arthropoda</taxon>
        <taxon>Hexapoda</taxon>
        <taxon>Insecta</taxon>
        <taxon>Pterygota</taxon>
        <taxon>Neoptera</taxon>
        <taxon>Endopterygota</taxon>
        <taxon>Hymenoptera</taxon>
        <taxon>Apocrita</taxon>
        <taxon>Aculeata</taxon>
        <taxon>Apoidea</taxon>
        <taxon>Anthophila</taxon>
        <taxon>Halictidae</taxon>
        <taxon>Rophitinae</taxon>
        <taxon>Dufourea</taxon>
    </lineage>
</organism>
<sequence>MVGFMTALSPNQSAPLRPSTDGSQVYRVHVTHCRPNIPNDRSHERIIRSQG</sequence>